<reference evidence="3" key="1">
    <citation type="submission" date="2011-08" db="EMBL/GenBank/DDBJ databases">
        <title>The draft genome of Latimeria chalumnae.</title>
        <authorList>
            <person name="Di Palma F."/>
            <person name="Alfoldi J."/>
            <person name="Johnson J."/>
            <person name="Berlin A."/>
            <person name="Gnerre S."/>
            <person name="Jaffe D."/>
            <person name="MacCallum I."/>
            <person name="Young S."/>
            <person name="Walker B.J."/>
            <person name="Lander E."/>
            <person name="Lindblad-Toh K."/>
        </authorList>
    </citation>
    <scope>NUCLEOTIDE SEQUENCE [LARGE SCALE GENOMIC DNA]</scope>
    <source>
        <strain evidence="3">Wild caught</strain>
    </source>
</reference>
<dbReference type="EMBL" id="AFYH01252915">
    <property type="status" value="NOT_ANNOTATED_CDS"/>
    <property type="molecule type" value="Genomic_DNA"/>
</dbReference>
<reference evidence="2" key="2">
    <citation type="submission" date="2025-08" db="UniProtKB">
        <authorList>
            <consortium name="Ensembl"/>
        </authorList>
    </citation>
    <scope>IDENTIFICATION</scope>
</reference>
<evidence type="ECO:0000259" key="1">
    <source>
        <dbReference type="Pfam" id="PF25518"/>
    </source>
</evidence>
<dbReference type="STRING" id="7897.ENSLACP00000003482"/>
<organism evidence="2 3">
    <name type="scientific">Latimeria chalumnae</name>
    <name type="common">Coelacanth</name>
    <dbReference type="NCBI Taxonomy" id="7897"/>
    <lineage>
        <taxon>Eukaryota</taxon>
        <taxon>Metazoa</taxon>
        <taxon>Chordata</taxon>
        <taxon>Craniata</taxon>
        <taxon>Vertebrata</taxon>
        <taxon>Euteleostomi</taxon>
        <taxon>Coelacanthiformes</taxon>
        <taxon>Coelacanthidae</taxon>
        <taxon>Latimeria</taxon>
    </lineage>
</organism>
<dbReference type="Pfam" id="PF25518">
    <property type="entry name" value="NRG2_N"/>
    <property type="match status" value="1"/>
</dbReference>
<sequence>CYSSPSVGSVQELALRSRVVIEGKVQELFPNITSISESYLVKVRVYQVWAVKAGGLEKDSLISVVGEFDLSCLKLKKDSRYIFFLEPTNITFVFMASFPPLETGRNIKKDVSRILCQGCGKFAKKISPTLMVVLDPSAL</sequence>
<dbReference type="eggNOG" id="ENOG502QRUM">
    <property type="taxonomic scope" value="Eukaryota"/>
</dbReference>
<reference evidence="2" key="3">
    <citation type="submission" date="2025-09" db="UniProtKB">
        <authorList>
            <consortium name="Ensembl"/>
        </authorList>
    </citation>
    <scope>IDENTIFICATION</scope>
</reference>
<dbReference type="Ensembl" id="ENSLACT00000003513.1">
    <property type="protein sequence ID" value="ENSLACP00000003482.1"/>
    <property type="gene ID" value="ENSLACG00000003106.1"/>
</dbReference>
<keyword evidence="3" id="KW-1185">Reference proteome</keyword>
<protein>
    <recommendedName>
        <fullName evidence="1">Neuregulin 2 N-terminal domain-containing protein</fullName>
    </recommendedName>
</protein>
<name>H3A1G1_LATCH</name>
<evidence type="ECO:0000313" key="3">
    <source>
        <dbReference type="Proteomes" id="UP000008672"/>
    </source>
</evidence>
<dbReference type="HOGENOM" id="CLU_1859836_0_0_1"/>
<feature type="domain" description="Neuregulin 2 N-terminal" evidence="1">
    <location>
        <begin position="13"/>
        <end position="103"/>
    </location>
</feature>
<proteinExistence type="predicted"/>
<dbReference type="GeneTree" id="ENSGT00940000157326"/>
<dbReference type="OMA" id="SEDPCTK"/>
<dbReference type="InParanoid" id="H3A1G1"/>
<evidence type="ECO:0000313" key="2">
    <source>
        <dbReference type="Ensembl" id="ENSLACP00000003482.1"/>
    </source>
</evidence>
<dbReference type="Proteomes" id="UP000008672">
    <property type="component" value="Unassembled WGS sequence"/>
</dbReference>
<dbReference type="AlphaFoldDB" id="H3A1G1"/>
<accession>H3A1G1</accession>
<dbReference type="InterPro" id="IPR057909">
    <property type="entry name" value="NRG2_N"/>
</dbReference>